<evidence type="ECO:0000256" key="1">
    <source>
        <dbReference type="SAM" id="Phobius"/>
    </source>
</evidence>
<dbReference type="Proteomes" id="UP000577419">
    <property type="component" value="Unassembled WGS sequence"/>
</dbReference>
<reference evidence="3" key="1">
    <citation type="journal article" date="2020" name="bioRxiv">
        <title>A rank-normalized archaeal taxonomy based on genome phylogeny resolves widespread incomplete and uneven classifications.</title>
        <authorList>
            <person name="Rinke C."/>
            <person name="Chuvochina M."/>
            <person name="Mussig A.J."/>
            <person name="Chaumeil P.-A."/>
            <person name="Waite D.W."/>
            <person name="Whitman W.B."/>
            <person name="Parks D.H."/>
            <person name="Hugenholtz P."/>
        </authorList>
    </citation>
    <scope>NUCLEOTIDE SEQUENCE [LARGE SCALE GENOMIC DNA]</scope>
</reference>
<evidence type="ECO:0000313" key="2">
    <source>
        <dbReference type="EMBL" id="HIH08056.1"/>
    </source>
</evidence>
<accession>A0A7J4IYL7</accession>
<dbReference type="EMBL" id="DUFG01000011">
    <property type="protein sequence ID" value="HIH08056.1"/>
    <property type="molecule type" value="Genomic_DNA"/>
</dbReference>
<evidence type="ECO:0000313" key="3">
    <source>
        <dbReference type="Proteomes" id="UP000577419"/>
    </source>
</evidence>
<protein>
    <submittedName>
        <fullName evidence="2">Uncharacterized protein</fullName>
    </submittedName>
</protein>
<sequence length="1609" mass="179297">MRKLPSLFLIAIILLSTYPANAQDYYAEQAPEPLNPTENENSAAFQGADATVLDPTPDAVPQPPPIIPAVPPATSPIVPIPSPFPNRGYVCESRSLTPTESNNILNLLKDGFVGEEISGDALPQQTENEIDDRDELKENNIILKSQQDENVTAKADLPNKKFNPWEISNYLNRHIKGPFAFGLVLDDSLRTGRCKDYDQNCWLTGKNLTYRNSGSGIAADFKPIKEAFGSGYDKIKSWFTDENSTEKPEFTSEEQEVLAAAVFTEEGQEELWKEVSQEQCTDGAKNFYSKVTGECIETPRDEASCTSAGMVWDNSICSFPNHIKTATRLETELLPNSILAQEFDAEFGTNCISNDCIITTYSMFDKYFNQWLSAEMVVTNFGPSLGYAAKKMFGWNARRGLLPGLKGKLTDYADRFRATFETPGSFLGDLKVSRMQSKIDKYGWRDFWQSMTIGSSDGTGYPIIKTQEFLDWWRKQQAKGGFLESIDTLEKKAEFVRVMKDLRTIWRGGLHEVEQSEKVYSNIFNKLRDQGIDPLTHPEGKKALVDYGRSFAKFLTTADDQMGADLPEWIVRHVNMGLYDKGVKQVNTGDVLDLFSEHRNFRVILDKFVDSGNWRNFTAEINKYRSAYETDEFGNLILYGFDPATTTEFRALSYSNLERAAKGYANTWVKTDMGEYIHYTDASIPLIQNRIGGNPTIVQGNWGPSKVLTPEELSSALTNARVGSNVLRSKVNTDLMLNTLRERNWVSRRYWSWLDKLAAEEDEIIRSYFSFKGGAKWTVYPFGYWWSKKGAGFEDLSLYQLPDTWSEVDFLLQDKPLYFEAYIDFFANEGSDQGDLFVQVANKLPWKLVLDEVSDKFNPVADFYNKLSGRELRNETESLAFYLTGPNECVDCFVTLNSANLEDFNPFFVVGRPFDAYILEDTRSEDALQKGQTLIAFAHHMDLKGSTGDIEGERIDLHDAWSNEQEEFEARDRGQEFVQPEGEPKTCKQAVFSLPGYATAKKIAPFLPEEGGIGGVLGGIETLAYATFFWPGAFSTVAIQTLYAPKLQDCVDVEEGYFVHYLVPPMEERDDEGNVELSTEKVSNFIGNLNEQITGAFSGSSEDSLVKEQVEGIGNDIKKFVNDSEEKNIVQARLSIQGQSSGQLKGRKLFYFWCGPGCEMSSGEYKTEGKETVKDKTTGKGLDFDFENGKILFDGKPIVENEDAARLAGDDLELSIPAKKVPRTLTTVCLPPTADVAIQVNARGEAFITHPEARACLQDGVMQQTGLPLVGGNNLTSTFGLVNSVITTTHPNIRPLGDRIVAEGVPRKIAVGNISTINVLANNDVALSSSNDGIPEVGSLKSIQFKNGMIVARPDGCYLIWLRHHEQGILEQNDVRGLDTDLTSSTNPENQCEEPALDFQVEGDPNSPANQAKVAAFNTSLKKFGPFQVFETPTKRYVLSSERDETGACKDHLRVIDKETGEIQDFAGTARATPNGLEFIDENGKKHTLDFAAENGVPTVSFDGQKPEVLTSAQGRNGAFYYDPEKGLWYAENAQLLPLIEAFREGISARVGPNNEVTSTASGNVLNLQVGETDKSLLNLPSLPENPVVLALFIVSLIAVFVYIRREKN</sequence>
<name>A0A7J4IYL7_9ARCH</name>
<feature type="transmembrane region" description="Helical" evidence="1">
    <location>
        <begin position="1587"/>
        <end position="1604"/>
    </location>
</feature>
<organism evidence="2 3">
    <name type="scientific">Candidatus Iainarchaeum sp</name>
    <dbReference type="NCBI Taxonomy" id="3101447"/>
    <lineage>
        <taxon>Archaea</taxon>
        <taxon>Candidatus Iainarchaeota</taxon>
        <taxon>Candidatus Iainarchaeia</taxon>
        <taxon>Candidatus Iainarchaeales</taxon>
        <taxon>Candidatus Iainarchaeaceae</taxon>
        <taxon>Candidatus Iainarchaeum</taxon>
    </lineage>
</organism>
<gene>
    <name evidence="2" type="ORF">HA237_01660</name>
</gene>
<keyword evidence="1" id="KW-0812">Transmembrane</keyword>
<proteinExistence type="predicted"/>
<comment type="caution">
    <text evidence="2">The sequence shown here is derived from an EMBL/GenBank/DDBJ whole genome shotgun (WGS) entry which is preliminary data.</text>
</comment>
<keyword evidence="1" id="KW-0472">Membrane</keyword>
<keyword evidence="1" id="KW-1133">Transmembrane helix</keyword>